<dbReference type="Gene3D" id="1.10.287.830">
    <property type="entry name" value="putative peptidase helix hairpin domain like"/>
    <property type="match status" value="1"/>
</dbReference>
<evidence type="ECO:0000256" key="5">
    <source>
        <dbReference type="ARBA" id="ARBA00023049"/>
    </source>
</evidence>
<protein>
    <recommendedName>
        <fullName evidence="6">Oligopeptidase F</fullName>
        <ecNumber evidence="6">3.4.24.-</ecNumber>
    </recommendedName>
</protein>
<reference evidence="9 10" key="1">
    <citation type="journal article" date="2018" name="Int. J. Syst. Evol. Microbiol.">
        <title>Lactobacillus bambusae sp. nov., isolated from a traditional fermented Ma-bamboo shoots of Taiwan.</title>
        <authorList>
            <person name="Wang L.-T."/>
        </authorList>
    </citation>
    <scope>NUCLEOTIDE SEQUENCE [LARGE SCALE GENOMIC DNA]</scope>
    <source>
        <strain evidence="9 10">BS-W1</strain>
    </source>
</reference>
<dbReference type="EMBL" id="QCXQ01000001">
    <property type="protein sequence ID" value="PWG00620.1"/>
    <property type="molecule type" value="Genomic_DNA"/>
</dbReference>
<dbReference type="InterPro" id="IPR001567">
    <property type="entry name" value="Pept_M3A_M3B_dom"/>
</dbReference>
<evidence type="ECO:0000256" key="4">
    <source>
        <dbReference type="ARBA" id="ARBA00022833"/>
    </source>
</evidence>
<dbReference type="RefSeq" id="WP_109249333.1">
    <property type="nucleotide sequence ID" value="NZ_QCXQ01000001.1"/>
</dbReference>
<keyword evidence="5 6" id="KW-0482">Metalloprotease</keyword>
<evidence type="ECO:0000256" key="6">
    <source>
        <dbReference type="RuleBase" id="RU368091"/>
    </source>
</evidence>
<keyword evidence="3 6" id="KW-0378">Hydrolase</keyword>
<dbReference type="Proteomes" id="UP000245080">
    <property type="component" value="Unassembled WGS sequence"/>
</dbReference>
<gene>
    <name evidence="9" type="primary">pepF</name>
    <name evidence="9" type="ORF">DCM90_00130</name>
</gene>
<dbReference type="GO" id="GO:0006508">
    <property type="term" value="P:proteolysis"/>
    <property type="evidence" value="ECO:0007669"/>
    <property type="project" value="UniProtKB-KW"/>
</dbReference>
<dbReference type="InterPro" id="IPR042088">
    <property type="entry name" value="OligoPept_F_C"/>
</dbReference>
<dbReference type="Pfam" id="PF01432">
    <property type="entry name" value="Peptidase_M3"/>
    <property type="match status" value="1"/>
</dbReference>
<accession>A0A2V1N3W7</accession>
<dbReference type="InterPro" id="IPR045090">
    <property type="entry name" value="Pept_M3A_M3B"/>
</dbReference>
<evidence type="ECO:0000259" key="8">
    <source>
        <dbReference type="Pfam" id="PF08439"/>
    </source>
</evidence>
<dbReference type="PANTHER" id="PTHR11804">
    <property type="entry name" value="PROTEASE M3 THIMET OLIGOPEPTIDASE-RELATED"/>
    <property type="match status" value="1"/>
</dbReference>
<organism evidence="9 10">
    <name type="scientific">Levilactobacillus bambusae</name>
    <dbReference type="NCBI Taxonomy" id="2024736"/>
    <lineage>
        <taxon>Bacteria</taxon>
        <taxon>Bacillati</taxon>
        <taxon>Bacillota</taxon>
        <taxon>Bacilli</taxon>
        <taxon>Lactobacillales</taxon>
        <taxon>Lactobacillaceae</taxon>
        <taxon>Levilactobacillus</taxon>
    </lineage>
</organism>
<name>A0A2V1N3W7_9LACO</name>
<evidence type="ECO:0000259" key="7">
    <source>
        <dbReference type="Pfam" id="PF01432"/>
    </source>
</evidence>
<dbReference type="Pfam" id="PF08439">
    <property type="entry name" value="Peptidase_M3_N"/>
    <property type="match status" value="1"/>
</dbReference>
<comment type="cofactor">
    <cofactor evidence="6">
        <name>Zn(2+)</name>
        <dbReference type="ChEBI" id="CHEBI:29105"/>
    </cofactor>
    <text evidence="6">Binds 1 zinc ion.</text>
</comment>
<keyword evidence="10" id="KW-1185">Reference proteome</keyword>
<dbReference type="Gene3D" id="1.20.140.70">
    <property type="entry name" value="Oligopeptidase f, N-terminal domain"/>
    <property type="match status" value="1"/>
</dbReference>
<keyword evidence="2 6" id="KW-0479">Metal-binding</keyword>
<dbReference type="SUPFAM" id="SSF55486">
    <property type="entry name" value="Metalloproteases ('zincins'), catalytic domain"/>
    <property type="match status" value="1"/>
</dbReference>
<dbReference type="OrthoDB" id="9766487at2"/>
<comment type="function">
    <text evidence="6">Has oligopeptidase activity and degrades a variety of small bioactive peptides.</text>
</comment>
<dbReference type="CDD" id="cd09608">
    <property type="entry name" value="M3B_PepF"/>
    <property type="match status" value="1"/>
</dbReference>
<feature type="domain" description="Oligopeptidase F N-terminal" evidence="8">
    <location>
        <begin position="116"/>
        <end position="185"/>
    </location>
</feature>
<proteinExistence type="inferred from homology"/>
<keyword evidence="4 6" id="KW-0862">Zinc</keyword>
<comment type="similarity">
    <text evidence="6">Belongs to the peptidase M3B family.</text>
</comment>
<dbReference type="GO" id="GO:0006518">
    <property type="term" value="P:peptide metabolic process"/>
    <property type="evidence" value="ECO:0007669"/>
    <property type="project" value="TreeGrafter"/>
</dbReference>
<evidence type="ECO:0000313" key="9">
    <source>
        <dbReference type="EMBL" id="PWG00620.1"/>
    </source>
</evidence>
<dbReference type="Gene3D" id="1.10.1370.20">
    <property type="entry name" value="Oligoendopeptidase f, C-terminal domain"/>
    <property type="match status" value="1"/>
</dbReference>
<dbReference type="GO" id="GO:0004222">
    <property type="term" value="F:metalloendopeptidase activity"/>
    <property type="evidence" value="ECO:0007669"/>
    <property type="project" value="UniProtKB-UniRule"/>
</dbReference>
<keyword evidence="1 6" id="KW-0645">Protease</keyword>
<sequence>MSDVQQLPTRNEVPTEYQWDLTTIFKTDEEFESAFKAVQGEAARVAELKGTLTNAEQLLTGVKAVFSLYRHLERVYVYGSLKNDQDTSNATYQAMNARVSSLDAEVQTATAWFEPEVLQIAKADLDLMIAQNPGLQLYQQFFDELGEQRGHVLSPDQEKLLAGAADIFGASATTFSVLTDADLTFPVVQDDEGNDVQLTEGVYERLIQSVKPEVREGAFKALYRVYSQFRHTLASTLASQVKVHNYSAKVRHYESARQAAMSANHVPATVYESLVRSVNDHLDLLHRYVDLRKQILGLDTMHMWDLYTPITGKPTLKFTYEEAQQKALEALAVLGPDYTHHVQEAFDQSWIDVVENKGKRSGAYSGGMYDTNPFILLNWNQGLESLYTLVHEMGHSMHSYYTRHNQPYVYGDYSIFVAEIASTTNENLLTEHLLATEKDPKVRAYVLNHYLDGFKGTVFRQTQFAEFEDYIHRQDAAGQPLTADNMSDFYGHLNERYYGDGVVSDPQIFDEWDRIPHFYYDYYVYQYATGFAAATTLSGEILTGQAEKVSAYLDYLKAGSSDLPLNVMKRAGVDMTQTGYLDKAFETFENRLNEFETLSQQLK</sequence>
<evidence type="ECO:0000256" key="3">
    <source>
        <dbReference type="ARBA" id="ARBA00022801"/>
    </source>
</evidence>
<evidence type="ECO:0000256" key="2">
    <source>
        <dbReference type="ARBA" id="ARBA00022723"/>
    </source>
</evidence>
<dbReference type="GO" id="GO:0046872">
    <property type="term" value="F:metal ion binding"/>
    <property type="evidence" value="ECO:0007669"/>
    <property type="project" value="UniProtKB-UniRule"/>
</dbReference>
<dbReference type="PANTHER" id="PTHR11804:SF84">
    <property type="entry name" value="SACCHAROLYSIN"/>
    <property type="match status" value="1"/>
</dbReference>
<evidence type="ECO:0000313" key="10">
    <source>
        <dbReference type="Proteomes" id="UP000245080"/>
    </source>
</evidence>
<comment type="caution">
    <text evidence="9">The sequence shown here is derived from an EMBL/GenBank/DDBJ whole genome shotgun (WGS) entry which is preliminary data.</text>
</comment>
<dbReference type="InterPro" id="IPR004438">
    <property type="entry name" value="Peptidase_M3B"/>
</dbReference>
<dbReference type="AlphaFoldDB" id="A0A2V1N3W7"/>
<dbReference type="NCBIfam" id="TIGR00181">
    <property type="entry name" value="pepF"/>
    <property type="match status" value="1"/>
</dbReference>
<evidence type="ECO:0000256" key="1">
    <source>
        <dbReference type="ARBA" id="ARBA00022670"/>
    </source>
</evidence>
<feature type="domain" description="Peptidase M3A/M3B catalytic" evidence="7">
    <location>
        <begin position="207"/>
        <end position="586"/>
    </location>
</feature>
<dbReference type="EC" id="3.4.24.-" evidence="6"/>
<dbReference type="InterPro" id="IPR013647">
    <property type="entry name" value="OligopepF_N_dom"/>
</dbReference>